<dbReference type="InterPro" id="IPR029058">
    <property type="entry name" value="AB_hydrolase_fold"/>
</dbReference>
<dbReference type="SUPFAM" id="SSF53474">
    <property type="entry name" value="alpha/beta-Hydrolases"/>
    <property type="match status" value="1"/>
</dbReference>
<dbReference type="PRINTS" id="PR00724">
    <property type="entry name" value="CRBOXYPTASEC"/>
</dbReference>
<feature type="chain" id="PRO_5025706679" description="Carboxypeptidase" evidence="2">
    <location>
        <begin position="24"/>
        <end position="415"/>
    </location>
</feature>
<keyword evidence="2" id="KW-0121">Carboxypeptidase</keyword>
<evidence type="ECO:0000313" key="3">
    <source>
        <dbReference type="EMBL" id="KAA0193724.1"/>
    </source>
</evidence>
<protein>
    <recommendedName>
        <fullName evidence="2">Carboxypeptidase</fullName>
        <ecNumber evidence="2">3.4.16.-</ecNumber>
    </recommendedName>
</protein>
<dbReference type="GO" id="GO:0006508">
    <property type="term" value="P:proteolysis"/>
    <property type="evidence" value="ECO:0007669"/>
    <property type="project" value="UniProtKB-KW"/>
</dbReference>
<reference evidence="3" key="2">
    <citation type="journal article" date="2018" name="Environ. Sci. Technol.">
        <title>The Toxicogenome of Hyalella azteca: A Model for Sediment Ecotoxicology and Evolutionary Toxicology.</title>
        <authorList>
            <person name="Poynton H.C."/>
            <person name="Hasenbein S."/>
            <person name="Benoit J.B."/>
            <person name="Sepulveda M.S."/>
            <person name="Poelchau M.F."/>
            <person name="Hughes D.S.T."/>
            <person name="Murali S.C."/>
            <person name="Chen S."/>
            <person name="Glastad K.M."/>
            <person name="Goodisman M.A.D."/>
            <person name="Werren J.H."/>
            <person name="Vineis J.H."/>
            <person name="Bowen J.L."/>
            <person name="Friedrich M."/>
            <person name="Jones J."/>
            <person name="Robertson H.M."/>
            <person name="Feyereisen R."/>
            <person name="Mechler-Hickson A."/>
            <person name="Mathers N."/>
            <person name="Lee C.E."/>
            <person name="Colbourne J.K."/>
            <person name="Biales A."/>
            <person name="Johnston J.S."/>
            <person name="Wellborn G.A."/>
            <person name="Rosendale A.J."/>
            <person name="Cridge A.G."/>
            <person name="Munoz-Torres M.C."/>
            <person name="Bain P.A."/>
            <person name="Manny A.R."/>
            <person name="Major K.M."/>
            <person name="Lambert F.N."/>
            <person name="Vulpe C.D."/>
            <person name="Tuck P."/>
            <person name="Blalock B.J."/>
            <person name="Lin Y.Y."/>
            <person name="Smith M.E."/>
            <person name="Ochoa-Acuna H."/>
            <person name="Chen M.M."/>
            <person name="Childers C.P."/>
            <person name="Qu J."/>
            <person name="Dugan S."/>
            <person name="Lee S.L."/>
            <person name="Chao H."/>
            <person name="Dinh H."/>
            <person name="Han Y."/>
            <person name="Doddapaneni H."/>
            <person name="Worley K.C."/>
            <person name="Muzny D.M."/>
            <person name="Gibbs R.A."/>
            <person name="Richards S."/>
        </authorList>
    </citation>
    <scope>NUCLEOTIDE SEQUENCE</scope>
    <source>
        <strain evidence="3">HAZT.00-mixed</strain>
        <tissue evidence="3">Whole organism</tissue>
    </source>
</reference>
<comment type="similarity">
    <text evidence="1 2">Belongs to the peptidase S10 family.</text>
</comment>
<dbReference type="EMBL" id="JQDR03010792">
    <property type="protein sequence ID" value="KAA0193724.1"/>
    <property type="molecule type" value="Genomic_DNA"/>
</dbReference>
<keyword evidence="2" id="KW-0732">Signal</keyword>
<dbReference type="PANTHER" id="PTHR11802:SF201">
    <property type="entry name" value="CARBOXYPEPTIDASE"/>
    <property type="match status" value="1"/>
</dbReference>
<gene>
    <name evidence="3" type="ORF">HAZT_HAZT000532</name>
</gene>
<organism evidence="3">
    <name type="scientific">Hyalella azteca</name>
    <name type="common">Amphipod</name>
    <dbReference type="NCBI Taxonomy" id="294128"/>
    <lineage>
        <taxon>Eukaryota</taxon>
        <taxon>Metazoa</taxon>
        <taxon>Ecdysozoa</taxon>
        <taxon>Arthropoda</taxon>
        <taxon>Crustacea</taxon>
        <taxon>Multicrustacea</taxon>
        <taxon>Malacostraca</taxon>
        <taxon>Eumalacostraca</taxon>
        <taxon>Peracarida</taxon>
        <taxon>Amphipoda</taxon>
        <taxon>Senticaudata</taxon>
        <taxon>Talitrida</taxon>
        <taxon>Talitroidea</taxon>
        <taxon>Hyalellidae</taxon>
        <taxon>Hyalella</taxon>
    </lineage>
</organism>
<dbReference type="Proteomes" id="UP000711488">
    <property type="component" value="Unassembled WGS sequence"/>
</dbReference>
<keyword evidence="2" id="KW-0378">Hydrolase</keyword>
<comment type="caution">
    <text evidence="3">The sequence shown here is derived from an EMBL/GenBank/DDBJ whole genome shotgun (WGS) entry which is preliminary data.</text>
</comment>
<dbReference type="InterPro" id="IPR018202">
    <property type="entry name" value="Ser_caboxypep_ser_AS"/>
</dbReference>
<reference evidence="3" key="3">
    <citation type="submission" date="2019-06" db="EMBL/GenBank/DDBJ databases">
        <authorList>
            <person name="Poynton C."/>
            <person name="Hasenbein S."/>
            <person name="Benoit J.B."/>
            <person name="Sepulveda M.S."/>
            <person name="Poelchau M.F."/>
            <person name="Murali S.C."/>
            <person name="Chen S."/>
            <person name="Glastad K.M."/>
            <person name="Werren J.H."/>
            <person name="Vineis J.H."/>
            <person name="Bowen J.L."/>
            <person name="Friedrich M."/>
            <person name="Jones J."/>
            <person name="Robertson H.M."/>
            <person name="Feyereisen R."/>
            <person name="Mechler-Hickson A."/>
            <person name="Mathers N."/>
            <person name="Lee C.E."/>
            <person name="Colbourne J.K."/>
            <person name="Biales A."/>
            <person name="Johnston J.S."/>
            <person name="Wellborn G.A."/>
            <person name="Rosendale A.J."/>
            <person name="Cridge A.G."/>
            <person name="Munoz-Torres M.C."/>
            <person name="Bain P.A."/>
            <person name="Manny A.R."/>
            <person name="Major K.M."/>
            <person name="Lambert F.N."/>
            <person name="Vulpe C.D."/>
            <person name="Tuck P."/>
            <person name="Blalock B.J."/>
            <person name="Lin Y.-Y."/>
            <person name="Smith M.E."/>
            <person name="Ochoa-Acuna H."/>
            <person name="Chen M.-J.M."/>
            <person name="Childers C.P."/>
            <person name="Qu J."/>
            <person name="Dugan S."/>
            <person name="Lee S.L."/>
            <person name="Chao H."/>
            <person name="Dinh H."/>
            <person name="Han Y."/>
            <person name="Doddapaneni H."/>
            <person name="Worley K.C."/>
            <person name="Muzny D.M."/>
            <person name="Gibbs R.A."/>
            <person name="Richards S."/>
        </authorList>
    </citation>
    <scope>NUCLEOTIDE SEQUENCE</scope>
    <source>
        <strain evidence="3">HAZT.00-mixed</strain>
        <tissue evidence="3">Whole organism</tissue>
    </source>
</reference>
<sequence length="415" mass="45900">MKLSKVSTFVVLAALAMAREALSQTTPEADADQVTALPGLDASATYKQYSGYLDGGDGNMLHYWFIESQNNPATDPLLLWLNGGPGCSSMDGLFNELGPFKINADAATLTPNPFTWNTFANVIYLESPACVGYSYNVPRNCTASDDSTSLQNYNALLQFFERFPAYKSSAFFITGESYGGIYIPTLSVRIVENNVTNPINLQGFAIGNGLLPGYAVNFNSLMFYANYHGLVGKESNANVYAFHHTYFAFVPAVCNSYKAMADATCVYIDDTVIETYMNKPEVRDALHIPASVDQVWVVCNSEVGRNFIEHYEDMKAQFLQLSAAGVRGLVYNGDCDMVCNFIGDQWFVDGLGYQVLEDHREWYSGPQVGGFVKRFELLDYLTVRGAGHMVPEDKPTVALDMIRAFVFNTNYPASR</sequence>
<proteinExistence type="inferred from homology"/>
<dbReference type="Gene3D" id="3.40.50.1820">
    <property type="entry name" value="alpha/beta hydrolase"/>
    <property type="match status" value="1"/>
</dbReference>
<reference evidence="3" key="1">
    <citation type="submission" date="2014-08" db="EMBL/GenBank/DDBJ databases">
        <authorList>
            <person name="Murali S."/>
            <person name="Richards S."/>
            <person name="Bandaranaike D."/>
            <person name="Bellair M."/>
            <person name="Blankenburg K."/>
            <person name="Chao H."/>
            <person name="Dinh H."/>
            <person name="Doddapaneni H."/>
            <person name="Dugan-Rocha S."/>
            <person name="Elkadiri S."/>
            <person name="Gnanaolivu R."/>
            <person name="Hughes D."/>
            <person name="Lee S."/>
            <person name="Li M."/>
            <person name="Ming W."/>
            <person name="Munidasa M."/>
            <person name="Muniz J."/>
            <person name="Nguyen L."/>
            <person name="Osuji N."/>
            <person name="Pu L.-L."/>
            <person name="Puazo M."/>
            <person name="Skinner E."/>
            <person name="Qu C."/>
            <person name="Quiroz J."/>
            <person name="Raj R."/>
            <person name="Weissenberger G."/>
            <person name="Xin Y."/>
            <person name="Zou X."/>
            <person name="Han Y."/>
            <person name="Worley K."/>
            <person name="Muzny D."/>
            <person name="Gibbs R."/>
        </authorList>
    </citation>
    <scope>NUCLEOTIDE SEQUENCE</scope>
    <source>
        <strain evidence="3">HAZT.00-mixed</strain>
        <tissue evidence="3">Whole organism</tissue>
    </source>
</reference>
<dbReference type="GO" id="GO:0004185">
    <property type="term" value="F:serine-type carboxypeptidase activity"/>
    <property type="evidence" value="ECO:0007669"/>
    <property type="project" value="UniProtKB-UniRule"/>
</dbReference>
<accession>A0A6A0GZB7</accession>
<keyword evidence="2" id="KW-0645">Protease</keyword>
<dbReference type="PROSITE" id="PS00131">
    <property type="entry name" value="CARBOXYPEPT_SER_SER"/>
    <property type="match status" value="1"/>
</dbReference>
<dbReference type="PANTHER" id="PTHR11802">
    <property type="entry name" value="SERINE PROTEASE FAMILY S10 SERINE CARBOXYPEPTIDASE"/>
    <property type="match status" value="1"/>
</dbReference>
<dbReference type="EC" id="3.4.16.-" evidence="2"/>
<feature type="signal peptide" evidence="2">
    <location>
        <begin position="1"/>
        <end position="23"/>
    </location>
</feature>
<evidence type="ECO:0000256" key="2">
    <source>
        <dbReference type="RuleBase" id="RU361156"/>
    </source>
</evidence>
<dbReference type="InterPro" id="IPR001563">
    <property type="entry name" value="Peptidase_S10"/>
</dbReference>
<evidence type="ECO:0000256" key="1">
    <source>
        <dbReference type="ARBA" id="ARBA00009431"/>
    </source>
</evidence>
<name>A0A6A0GZB7_HYAAZ</name>
<dbReference type="Pfam" id="PF00450">
    <property type="entry name" value="Peptidase_S10"/>
    <property type="match status" value="2"/>
</dbReference>
<dbReference type="OrthoDB" id="1022205at2759"/>
<dbReference type="InterPro" id="IPR033124">
    <property type="entry name" value="Ser_caboxypep_his_AS"/>
</dbReference>
<dbReference type="AlphaFoldDB" id="A0A6A0GZB7"/>
<dbReference type="PROSITE" id="PS00560">
    <property type="entry name" value="CARBOXYPEPT_SER_HIS"/>
    <property type="match status" value="1"/>
</dbReference>